<comment type="caution">
    <text evidence="1">The sequence shown here is derived from an EMBL/GenBank/DDBJ whole genome shotgun (WGS) entry which is preliminary data.</text>
</comment>
<dbReference type="EMBL" id="SNZV01000005">
    <property type="protein sequence ID" value="TDS13268.1"/>
    <property type="molecule type" value="Genomic_DNA"/>
</dbReference>
<proteinExistence type="predicted"/>
<gene>
    <name evidence="1" type="ORF">B0I21_105404</name>
</gene>
<dbReference type="Proteomes" id="UP000294752">
    <property type="component" value="Unassembled WGS sequence"/>
</dbReference>
<reference evidence="1 2" key="1">
    <citation type="submission" date="2019-03" db="EMBL/GenBank/DDBJ databases">
        <title>Genomic Encyclopedia of Type Strains, Phase III (KMG-III): the genomes of soil and plant-associated and newly described type strains.</title>
        <authorList>
            <person name="Whitman W."/>
        </authorList>
    </citation>
    <scope>NUCLEOTIDE SEQUENCE [LARGE SCALE GENOMIC DNA]</scope>
    <source>
        <strain evidence="1 2">CGMCC 1.12801</strain>
    </source>
</reference>
<dbReference type="AlphaFoldDB" id="A0A4V3E1J5"/>
<keyword evidence="2" id="KW-1185">Reference proteome</keyword>
<accession>A0A4V3E1J5</accession>
<name>A0A4V3E1J5_9SPHI</name>
<evidence type="ECO:0000313" key="2">
    <source>
        <dbReference type="Proteomes" id="UP000294752"/>
    </source>
</evidence>
<protein>
    <submittedName>
        <fullName evidence="1">Uncharacterized protein</fullName>
    </submittedName>
</protein>
<organism evidence="1 2">
    <name type="scientific">Sphingobacterium paludis</name>
    <dbReference type="NCBI Taxonomy" id="1476465"/>
    <lineage>
        <taxon>Bacteria</taxon>
        <taxon>Pseudomonadati</taxon>
        <taxon>Bacteroidota</taxon>
        <taxon>Sphingobacteriia</taxon>
        <taxon>Sphingobacteriales</taxon>
        <taxon>Sphingobacteriaceae</taxon>
        <taxon>Sphingobacterium</taxon>
    </lineage>
</organism>
<sequence>MQDLQGKYFELISATGLITARVQIRHIKQEFIPSKMYDDGSVSEPKTHTLISDNGYLWYRSDSPFARIV</sequence>
<evidence type="ECO:0000313" key="1">
    <source>
        <dbReference type="EMBL" id="TDS13268.1"/>
    </source>
</evidence>